<evidence type="ECO:0000256" key="1">
    <source>
        <dbReference type="ARBA" id="ARBA00023242"/>
    </source>
</evidence>
<organism evidence="3">
    <name type="scientific">Mytilinidion resinicola</name>
    <dbReference type="NCBI Taxonomy" id="574789"/>
    <lineage>
        <taxon>Eukaryota</taxon>
        <taxon>Fungi</taxon>
        <taxon>Dikarya</taxon>
        <taxon>Ascomycota</taxon>
        <taxon>Pezizomycotina</taxon>
        <taxon>Dothideomycetes</taxon>
        <taxon>Pleosporomycetidae</taxon>
        <taxon>Mytilinidiales</taxon>
        <taxon>Mytilinidiaceae</taxon>
        <taxon>Mytilinidion</taxon>
    </lineage>
</organism>
<proteinExistence type="predicted"/>
<keyword evidence="1" id="KW-0539">Nucleus</keyword>
<reference evidence="3 5" key="1">
    <citation type="journal article" date="2020" name="Stud. Mycol.">
        <title>101 Dothideomycetes genomes: a test case for predicting lifestyles and emergence of pathogens.</title>
        <authorList>
            <person name="Haridas S."/>
            <person name="Albert R."/>
            <person name="Binder M."/>
            <person name="Bloem J."/>
            <person name="Labutti K."/>
            <person name="Salamov A."/>
            <person name="Andreopoulos B."/>
            <person name="Baker S."/>
            <person name="Barry K."/>
            <person name="Bills G."/>
            <person name="Bluhm B."/>
            <person name="Cannon C."/>
            <person name="Castanera R."/>
            <person name="Culley D."/>
            <person name="Daum C."/>
            <person name="Ezra D."/>
            <person name="Gonzalez J."/>
            <person name="Henrissat B."/>
            <person name="Kuo A."/>
            <person name="Liang C."/>
            <person name="Lipzen A."/>
            <person name="Lutzoni F."/>
            <person name="Magnuson J."/>
            <person name="Mondo S."/>
            <person name="Nolan M."/>
            <person name="Ohm R."/>
            <person name="Pangilinan J."/>
            <person name="Park H.-J."/>
            <person name="Ramirez L."/>
            <person name="Alfaro M."/>
            <person name="Sun H."/>
            <person name="Tritt A."/>
            <person name="Yoshinaga Y."/>
            <person name="Zwiers L.-H."/>
            <person name="Turgeon B."/>
            <person name="Goodwin S."/>
            <person name="Spatafora J."/>
            <person name="Crous P."/>
            <person name="Grigoriev I."/>
        </authorList>
    </citation>
    <scope>NUCLEOTIDE SEQUENCE</scope>
    <source>
        <strain evidence="3 5">CBS 304.34</strain>
    </source>
</reference>
<evidence type="ECO:0000313" key="4">
    <source>
        <dbReference type="Proteomes" id="UP000504636"/>
    </source>
</evidence>
<dbReference type="Proteomes" id="UP000504636">
    <property type="component" value="Unplaced"/>
</dbReference>
<protein>
    <recommendedName>
        <fullName evidence="6">Zn(2)-C6 fungal-type domain-containing protein</fullName>
    </recommendedName>
</protein>
<dbReference type="GeneID" id="54454998"/>
<evidence type="ECO:0008006" key="6">
    <source>
        <dbReference type="Google" id="ProtNLM"/>
    </source>
</evidence>
<dbReference type="GO" id="GO:0008270">
    <property type="term" value="F:zinc ion binding"/>
    <property type="evidence" value="ECO:0007669"/>
    <property type="project" value="InterPro"/>
</dbReference>
<name>A0A6A6YSD7_9PEZI</name>
<dbReference type="GO" id="GO:0000981">
    <property type="term" value="F:DNA-binding transcription factor activity, RNA polymerase II-specific"/>
    <property type="evidence" value="ECO:0007669"/>
    <property type="project" value="InterPro"/>
</dbReference>
<evidence type="ECO:0000313" key="3">
    <source>
        <dbReference type="EMBL" id="KAF2810964.1"/>
    </source>
</evidence>
<accession>A0A6A6YSD7</accession>
<dbReference type="OrthoDB" id="3932796at2759"/>
<keyword evidence="4" id="KW-1185">Reference proteome</keyword>
<sequence>MDFATPEEAGVRHWLQTVPSPFHSPDEFGRSRCVSPSTPPAHPTDEDLSASYSNTTDRGLFDRTVSTTLYASPASSATSLSDYRSCVASVKSTPCKPHEALASSVNTGPGKDGFSVHFDQDEECDSPAAGSEAQPEVVREEECYPNLNNATTNNPKTLRVILVTSCLHCVLAKLPCSRTLPACSRCVRNGRLCLPQRRRMNTELVRGDTIGNVLPIPFYLPDDDAETRGRKVALYDELMSFWKAEQDKKNWVLPTEGRLGGFPGRWWVKREPRHPGEGTGTVTYQAVRTRRPG</sequence>
<dbReference type="Gene3D" id="4.10.240.10">
    <property type="entry name" value="Zn(2)-C6 fungal-type DNA-binding domain"/>
    <property type="match status" value="1"/>
</dbReference>
<reference evidence="5" key="3">
    <citation type="submission" date="2025-04" db="UniProtKB">
        <authorList>
            <consortium name="RefSeq"/>
        </authorList>
    </citation>
    <scope>IDENTIFICATION</scope>
    <source>
        <strain evidence="5">CBS 304.34</strain>
    </source>
</reference>
<reference evidence="5" key="2">
    <citation type="submission" date="2020-04" db="EMBL/GenBank/DDBJ databases">
        <authorList>
            <consortium name="NCBI Genome Project"/>
        </authorList>
    </citation>
    <scope>NUCLEOTIDE SEQUENCE</scope>
    <source>
        <strain evidence="5">CBS 304.34</strain>
    </source>
</reference>
<evidence type="ECO:0000313" key="5">
    <source>
        <dbReference type="RefSeq" id="XP_033577928.1"/>
    </source>
</evidence>
<dbReference type="CDD" id="cd00067">
    <property type="entry name" value="GAL4"/>
    <property type="match status" value="1"/>
</dbReference>
<dbReference type="AlphaFoldDB" id="A0A6A6YSD7"/>
<evidence type="ECO:0000256" key="2">
    <source>
        <dbReference type="SAM" id="MobiDB-lite"/>
    </source>
</evidence>
<dbReference type="SUPFAM" id="SSF57701">
    <property type="entry name" value="Zn2/Cys6 DNA-binding domain"/>
    <property type="match status" value="1"/>
</dbReference>
<dbReference type="InterPro" id="IPR036864">
    <property type="entry name" value="Zn2-C6_fun-type_DNA-bd_sf"/>
</dbReference>
<feature type="region of interest" description="Disordered" evidence="2">
    <location>
        <begin position="17"/>
        <end position="55"/>
    </location>
</feature>
<dbReference type="EMBL" id="MU003699">
    <property type="protein sequence ID" value="KAF2810964.1"/>
    <property type="molecule type" value="Genomic_DNA"/>
</dbReference>
<dbReference type="RefSeq" id="XP_033577928.1">
    <property type="nucleotide sequence ID" value="XM_033714105.1"/>
</dbReference>
<gene>
    <name evidence="3 5" type="ORF">BDZ99DRAFT_292206</name>
</gene>
<dbReference type="InterPro" id="IPR001138">
    <property type="entry name" value="Zn2Cys6_DnaBD"/>
</dbReference>